<dbReference type="PANTHER" id="PTHR35089">
    <property type="entry name" value="CHAPERONE PROTEIN SKP"/>
    <property type="match status" value="1"/>
</dbReference>
<dbReference type="KEGG" id="lpav:PLANPX_0913"/>
<dbReference type="InterPro" id="IPR024930">
    <property type="entry name" value="Skp_dom_sf"/>
</dbReference>
<evidence type="ECO:0000256" key="1">
    <source>
        <dbReference type="ARBA" id="ARBA00009091"/>
    </source>
</evidence>
<proteinExistence type="inferred from homology"/>
<reference evidence="5" key="1">
    <citation type="submission" date="2019-10" db="EMBL/GenBank/DDBJ databases">
        <title>Lacipirellula parvula gen. nov., sp. nov., representing a lineage of planctomycetes widespread in freshwater anoxic habitats, and description of the family Lacipirellulaceae.</title>
        <authorList>
            <person name="Dedysh S.N."/>
            <person name="Kulichevskaya I.S."/>
            <person name="Beletsky A.V."/>
            <person name="Rakitin A.L."/>
            <person name="Mardanov A.V."/>
            <person name="Ivanova A.A."/>
            <person name="Saltykova V.X."/>
            <person name="Rijpstra W.I.C."/>
            <person name="Sinninghe Damste J.S."/>
            <person name="Ravin N.V."/>
        </authorList>
    </citation>
    <scope>NUCLEOTIDE SEQUENCE [LARGE SCALE GENOMIC DNA]</scope>
    <source>
        <strain evidence="5">PX69</strain>
    </source>
</reference>
<evidence type="ECO:0008006" key="6">
    <source>
        <dbReference type="Google" id="ProtNLM"/>
    </source>
</evidence>
<dbReference type="Gene3D" id="3.30.910.20">
    <property type="entry name" value="Skp domain"/>
    <property type="match status" value="1"/>
</dbReference>
<dbReference type="GO" id="GO:0051082">
    <property type="term" value="F:unfolded protein binding"/>
    <property type="evidence" value="ECO:0007669"/>
    <property type="project" value="InterPro"/>
</dbReference>
<organism evidence="4 5">
    <name type="scientific">Lacipirellula parvula</name>
    <dbReference type="NCBI Taxonomy" id="2650471"/>
    <lineage>
        <taxon>Bacteria</taxon>
        <taxon>Pseudomonadati</taxon>
        <taxon>Planctomycetota</taxon>
        <taxon>Planctomycetia</taxon>
        <taxon>Pirellulales</taxon>
        <taxon>Lacipirellulaceae</taxon>
        <taxon>Lacipirellula</taxon>
    </lineage>
</organism>
<sequence>MRVVGRWTAAAVLGLGFAAGCNQSTGVVEQQTTGAVAVIDLDAIAQRLGSDKQIVDSIAQRQSSLSQQLVDLAKSYNEQIAEKKKTLGETTPEQAEVTVASWQKQANANLNKVKQQAEADLKKHQATLIAQFREQIKPVARRVAQKRGLTVIVTRNDNVLYDVAPGADITEEVLNDLLAASPVASAATAKPLQAAAAPIDAQPADQQTR</sequence>
<dbReference type="Pfam" id="PF03938">
    <property type="entry name" value="OmpH"/>
    <property type="match status" value="1"/>
</dbReference>
<keyword evidence="5" id="KW-1185">Reference proteome</keyword>
<dbReference type="GO" id="GO:0005829">
    <property type="term" value="C:cytosol"/>
    <property type="evidence" value="ECO:0007669"/>
    <property type="project" value="TreeGrafter"/>
</dbReference>
<dbReference type="EMBL" id="AP021861">
    <property type="protein sequence ID" value="BBO31301.1"/>
    <property type="molecule type" value="Genomic_DNA"/>
</dbReference>
<dbReference type="AlphaFoldDB" id="A0A5K7X955"/>
<dbReference type="PANTHER" id="PTHR35089:SF1">
    <property type="entry name" value="CHAPERONE PROTEIN SKP"/>
    <property type="match status" value="1"/>
</dbReference>
<name>A0A5K7X955_9BACT</name>
<protein>
    <recommendedName>
        <fullName evidence="6">Outer membrane protein H</fullName>
    </recommendedName>
</protein>
<dbReference type="Proteomes" id="UP000326837">
    <property type="component" value="Chromosome"/>
</dbReference>
<dbReference type="InterPro" id="IPR005632">
    <property type="entry name" value="Chaperone_Skp"/>
</dbReference>
<dbReference type="SUPFAM" id="SSF111384">
    <property type="entry name" value="OmpH-like"/>
    <property type="match status" value="1"/>
</dbReference>
<dbReference type="SMART" id="SM00935">
    <property type="entry name" value="OmpH"/>
    <property type="match status" value="1"/>
</dbReference>
<dbReference type="RefSeq" id="WP_152097467.1">
    <property type="nucleotide sequence ID" value="NZ_AP021861.1"/>
</dbReference>
<accession>A0A5K7X955</accession>
<dbReference type="GO" id="GO:0050821">
    <property type="term" value="P:protein stabilization"/>
    <property type="evidence" value="ECO:0007669"/>
    <property type="project" value="TreeGrafter"/>
</dbReference>
<evidence type="ECO:0000313" key="4">
    <source>
        <dbReference type="EMBL" id="BBO31301.1"/>
    </source>
</evidence>
<keyword evidence="2" id="KW-0732">Signal</keyword>
<evidence type="ECO:0000256" key="3">
    <source>
        <dbReference type="SAM" id="MobiDB-lite"/>
    </source>
</evidence>
<feature type="region of interest" description="Disordered" evidence="3">
    <location>
        <begin position="189"/>
        <end position="209"/>
    </location>
</feature>
<evidence type="ECO:0000313" key="5">
    <source>
        <dbReference type="Proteomes" id="UP000326837"/>
    </source>
</evidence>
<evidence type="ECO:0000256" key="2">
    <source>
        <dbReference type="ARBA" id="ARBA00022729"/>
    </source>
</evidence>
<comment type="similarity">
    <text evidence="1">Belongs to the Skp family.</text>
</comment>
<gene>
    <name evidence="4" type="ORF">PLANPX_0913</name>
</gene>
<dbReference type="PROSITE" id="PS51257">
    <property type="entry name" value="PROKAR_LIPOPROTEIN"/>
    <property type="match status" value="1"/>
</dbReference>